<comment type="caution">
    <text evidence="1">The sequence shown here is derived from an EMBL/GenBank/DDBJ whole genome shotgun (WGS) entry which is preliminary data.</text>
</comment>
<sequence length="99" mass="10380">MGLKRGRRNAVAVRTCRSSSSSWTACSKKKGGAGFKGCSAGICMLALGVSCRVESYVAWEPMVRPPAVSPSSRPLIPLPLLAVCALDTAVECMARCTTC</sequence>
<organism evidence="1 2">
    <name type="scientific">Ostreobium quekettii</name>
    <dbReference type="NCBI Taxonomy" id="121088"/>
    <lineage>
        <taxon>Eukaryota</taxon>
        <taxon>Viridiplantae</taxon>
        <taxon>Chlorophyta</taxon>
        <taxon>core chlorophytes</taxon>
        <taxon>Ulvophyceae</taxon>
        <taxon>TCBD clade</taxon>
        <taxon>Bryopsidales</taxon>
        <taxon>Ostreobineae</taxon>
        <taxon>Ostreobiaceae</taxon>
        <taxon>Ostreobium</taxon>
    </lineage>
</organism>
<keyword evidence="2" id="KW-1185">Reference proteome</keyword>
<evidence type="ECO:0000313" key="1">
    <source>
        <dbReference type="EMBL" id="CAD7700415.1"/>
    </source>
</evidence>
<proteinExistence type="predicted"/>
<gene>
    <name evidence="1" type="ORF">OSTQU699_LOCUS5775</name>
</gene>
<dbReference type="Proteomes" id="UP000708148">
    <property type="component" value="Unassembled WGS sequence"/>
</dbReference>
<reference evidence="1" key="1">
    <citation type="submission" date="2020-12" db="EMBL/GenBank/DDBJ databases">
        <authorList>
            <person name="Iha C."/>
        </authorList>
    </citation>
    <scope>NUCLEOTIDE SEQUENCE</scope>
</reference>
<evidence type="ECO:0000313" key="2">
    <source>
        <dbReference type="Proteomes" id="UP000708148"/>
    </source>
</evidence>
<accession>A0A8S1IZ14</accession>
<dbReference type="AlphaFoldDB" id="A0A8S1IZ14"/>
<protein>
    <submittedName>
        <fullName evidence="1">Uncharacterized protein</fullName>
    </submittedName>
</protein>
<name>A0A8S1IZ14_9CHLO</name>
<dbReference type="EMBL" id="CAJHUC010001256">
    <property type="protein sequence ID" value="CAD7700415.1"/>
    <property type="molecule type" value="Genomic_DNA"/>
</dbReference>